<protein>
    <submittedName>
        <fullName evidence="1">Uncharacterized protein</fullName>
    </submittedName>
</protein>
<dbReference type="EMBL" id="CAADHO010000012">
    <property type="protein sequence ID" value="VFQ46899.1"/>
    <property type="molecule type" value="Genomic_DNA"/>
</dbReference>
<name>A0A4U8YU32_9BACT</name>
<reference evidence="1 2" key="1">
    <citation type="submission" date="2019-03" db="EMBL/GenBank/DDBJ databases">
        <authorList>
            <person name="Nijsse B."/>
        </authorList>
    </citation>
    <scope>NUCLEOTIDE SEQUENCE [LARGE SCALE GENOMIC DNA]</scope>
    <source>
        <strain evidence="1">Desulfoluna butyratoxydans MSL71</strain>
    </source>
</reference>
<accession>A0A4U8YU32</accession>
<proteinExistence type="predicted"/>
<evidence type="ECO:0000313" key="2">
    <source>
        <dbReference type="Proteomes" id="UP000507962"/>
    </source>
</evidence>
<organism evidence="1 2">
    <name type="scientific">Desulfoluna butyratoxydans</name>
    <dbReference type="NCBI Taxonomy" id="231438"/>
    <lineage>
        <taxon>Bacteria</taxon>
        <taxon>Pseudomonadati</taxon>
        <taxon>Thermodesulfobacteriota</taxon>
        <taxon>Desulfobacteria</taxon>
        <taxon>Desulfobacterales</taxon>
        <taxon>Desulfolunaceae</taxon>
        <taxon>Desulfoluna</taxon>
    </lineage>
</organism>
<evidence type="ECO:0000313" key="1">
    <source>
        <dbReference type="EMBL" id="VFQ46899.1"/>
    </source>
</evidence>
<gene>
    <name evidence="1" type="ORF">MSL71_45810</name>
</gene>
<keyword evidence="2" id="KW-1185">Reference proteome</keyword>
<dbReference type="AlphaFoldDB" id="A0A4U8YU32"/>
<dbReference type="Proteomes" id="UP000507962">
    <property type="component" value="Unassembled WGS sequence"/>
</dbReference>
<sequence length="255" mass="29860">MGAGVAYCTVWYQERIQIYKKNIDACNRILLSADEAISELISLKHNYHGKLSNNPFQRATAIPYIVFSSKPISVNLPDISFIVPQMGNSNNSIYKWSQIPRIRNMFNNYNFLIDAWNKRNEIYHPILEKIRRNTQTEKSPESNDRSRLITNDDVYEVIDISEFARLIDLTETVIKLTDIIIAELNDFLINFPDMIDKMIITKRKKHHASIFRFINENNKREEIIKHSLEVDFTILSNLLEEPVDSIKNRYNAGYE</sequence>